<accession>A0A0S3T6R1</accession>
<organism evidence="1 2">
    <name type="scientific">Vigna angularis var. angularis</name>
    <dbReference type="NCBI Taxonomy" id="157739"/>
    <lineage>
        <taxon>Eukaryota</taxon>
        <taxon>Viridiplantae</taxon>
        <taxon>Streptophyta</taxon>
        <taxon>Embryophyta</taxon>
        <taxon>Tracheophyta</taxon>
        <taxon>Spermatophyta</taxon>
        <taxon>Magnoliopsida</taxon>
        <taxon>eudicotyledons</taxon>
        <taxon>Gunneridae</taxon>
        <taxon>Pentapetalae</taxon>
        <taxon>rosids</taxon>
        <taxon>fabids</taxon>
        <taxon>Fabales</taxon>
        <taxon>Fabaceae</taxon>
        <taxon>Papilionoideae</taxon>
        <taxon>50 kb inversion clade</taxon>
        <taxon>NPAAA clade</taxon>
        <taxon>indigoferoid/millettioid clade</taxon>
        <taxon>Phaseoleae</taxon>
        <taxon>Vigna</taxon>
    </lineage>
</organism>
<name>A0A0S3T6R1_PHAAN</name>
<evidence type="ECO:0000313" key="1">
    <source>
        <dbReference type="EMBL" id="BAU00942.1"/>
    </source>
</evidence>
<gene>
    <name evidence="1" type="primary">Vigan.11G008400</name>
    <name evidence="1" type="ORF">VIGAN_11008400</name>
</gene>
<dbReference type="Proteomes" id="UP000291084">
    <property type="component" value="Chromosome 11"/>
</dbReference>
<keyword evidence="2" id="KW-1185">Reference proteome</keyword>
<proteinExistence type="predicted"/>
<evidence type="ECO:0000313" key="2">
    <source>
        <dbReference type="Proteomes" id="UP000291084"/>
    </source>
</evidence>
<sequence>MSDSSALFNHSGLPSTLNSTANNMVAPGNNDDYASSGVSVLDTLEIDTPSDFDLCNLQFGSQDSTLHWMDKL</sequence>
<dbReference type="EMBL" id="AP015044">
    <property type="protein sequence ID" value="BAU00942.1"/>
    <property type="molecule type" value="Genomic_DNA"/>
</dbReference>
<dbReference type="AlphaFoldDB" id="A0A0S3T6R1"/>
<dbReference type="OrthoDB" id="643388at2759"/>
<protein>
    <submittedName>
        <fullName evidence="1">Uncharacterized protein</fullName>
    </submittedName>
</protein>
<reference evidence="1 2" key="1">
    <citation type="journal article" date="2015" name="Sci. Rep.">
        <title>The power of single molecule real-time sequencing technology in the de novo assembly of a eukaryotic genome.</title>
        <authorList>
            <person name="Sakai H."/>
            <person name="Naito K."/>
            <person name="Ogiso-Tanaka E."/>
            <person name="Takahashi Y."/>
            <person name="Iseki K."/>
            <person name="Muto C."/>
            <person name="Satou K."/>
            <person name="Teruya K."/>
            <person name="Shiroma A."/>
            <person name="Shimoji M."/>
            <person name="Hirano T."/>
            <person name="Itoh T."/>
            <person name="Kaga A."/>
            <person name="Tomooka N."/>
        </authorList>
    </citation>
    <scope>NUCLEOTIDE SEQUENCE [LARGE SCALE GENOMIC DNA]</scope>
    <source>
        <strain evidence="2">cv. Shumari</strain>
    </source>
</reference>